<evidence type="ECO:0000256" key="2">
    <source>
        <dbReference type="ARBA" id="ARBA00015319"/>
    </source>
</evidence>
<dbReference type="GO" id="GO:1990592">
    <property type="term" value="P:protein K69-linked ufmylation"/>
    <property type="evidence" value="ECO:0007669"/>
    <property type="project" value="TreeGrafter"/>
</dbReference>
<dbReference type="CDD" id="cd01766">
    <property type="entry name" value="Ubl_UFM1"/>
    <property type="match status" value="1"/>
</dbReference>
<gene>
    <name evidence="6" type="ORF">Scaly_1142300</name>
</gene>
<evidence type="ECO:0000259" key="5">
    <source>
        <dbReference type="PROSITE" id="PS50004"/>
    </source>
</evidence>
<evidence type="ECO:0000256" key="4">
    <source>
        <dbReference type="ARBA" id="ARBA00022786"/>
    </source>
</evidence>
<evidence type="ECO:0000313" key="6">
    <source>
        <dbReference type="EMBL" id="KAL0369234.1"/>
    </source>
</evidence>
<dbReference type="InterPro" id="IPR005375">
    <property type="entry name" value="UFM1"/>
</dbReference>
<feature type="domain" description="C2" evidence="5">
    <location>
        <begin position="19"/>
        <end position="165"/>
    </location>
</feature>
<sequence length="256" mass="27478">MASGGAGGGKVSFKVTLTSDPKLPFKVFSVPEAAPFTAVLKFAAEEFKVPPQTSAIITNDGVGINPQQSADVRSLGRMKVYAKVSIQGESRTTKKTPADMEGETNPRWNFPIEYTISESTVCQPGIGIAIKLYCKRTLGRDGFVGEVNIPVKSLFDMGLTADKILSYQVGGTAKGRLNILYSFGEKVLVRKPCGWKNAVGVGFLVLLGGALLLLGDKCSDDECGDVPALPVSRDVHIVRHDDGDEDEDGDVFYDAW</sequence>
<dbReference type="Pfam" id="PF03671">
    <property type="entry name" value="Ufm1"/>
    <property type="match status" value="1"/>
</dbReference>
<dbReference type="SUPFAM" id="SSF49562">
    <property type="entry name" value="C2 domain (Calcium/lipid-binding domain, CaLB)"/>
    <property type="match status" value="1"/>
</dbReference>
<dbReference type="Gene3D" id="3.10.20.90">
    <property type="entry name" value="Phosphatidylinositol 3-kinase Catalytic Subunit, Chain A, domain 1"/>
    <property type="match status" value="1"/>
</dbReference>
<protein>
    <recommendedName>
        <fullName evidence="2">Ubiquitin-fold modifier 1</fullName>
    </recommendedName>
</protein>
<accession>A0AAW2QNK0</accession>
<reference evidence="6" key="2">
    <citation type="journal article" date="2024" name="Plant">
        <title>Genomic evolution and insights into agronomic trait innovations of Sesamum species.</title>
        <authorList>
            <person name="Miao H."/>
            <person name="Wang L."/>
            <person name="Qu L."/>
            <person name="Liu H."/>
            <person name="Sun Y."/>
            <person name="Le M."/>
            <person name="Wang Q."/>
            <person name="Wei S."/>
            <person name="Zheng Y."/>
            <person name="Lin W."/>
            <person name="Duan Y."/>
            <person name="Cao H."/>
            <person name="Xiong S."/>
            <person name="Wang X."/>
            <person name="Wei L."/>
            <person name="Li C."/>
            <person name="Ma Q."/>
            <person name="Ju M."/>
            <person name="Zhao R."/>
            <person name="Li G."/>
            <person name="Mu C."/>
            <person name="Tian Q."/>
            <person name="Mei H."/>
            <person name="Zhang T."/>
            <person name="Gao T."/>
            <person name="Zhang H."/>
        </authorList>
    </citation>
    <scope>NUCLEOTIDE SEQUENCE</scope>
    <source>
        <strain evidence="6">KEN8</strain>
    </source>
</reference>
<dbReference type="InterPro" id="IPR035892">
    <property type="entry name" value="C2_domain_sf"/>
</dbReference>
<dbReference type="SUPFAM" id="SSF54236">
    <property type="entry name" value="Ubiquitin-like"/>
    <property type="match status" value="1"/>
</dbReference>
<dbReference type="PANTHER" id="PTHR15825:SF0">
    <property type="entry name" value="UBIQUITIN-FOLD MODIFIER 1"/>
    <property type="match status" value="1"/>
</dbReference>
<dbReference type="EMBL" id="JACGWM010000006">
    <property type="protein sequence ID" value="KAL0369234.1"/>
    <property type="molecule type" value="Genomic_DNA"/>
</dbReference>
<dbReference type="InterPro" id="IPR029071">
    <property type="entry name" value="Ubiquitin-like_domsf"/>
</dbReference>
<proteinExistence type="inferred from homology"/>
<evidence type="ECO:0000256" key="1">
    <source>
        <dbReference type="ARBA" id="ARBA00010230"/>
    </source>
</evidence>
<evidence type="ECO:0000256" key="3">
    <source>
        <dbReference type="ARBA" id="ARBA00022499"/>
    </source>
</evidence>
<name>A0AAW2QNK0_9LAMI</name>
<reference evidence="6" key="1">
    <citation type="submission" date="2020-06" db="EMBL/GenBank/DDBJ databases">
        <authorList>
            <person name="Li T."/>
            <person name="Hu X."/>
            <person name="Zhang T."/>
            <person name="Song X."/>
            <person name="Zhang H."/>
            <person name="Dai N."/>
            <person name="Sheng W."/>
            <person name="Hou X."/>
            <person name="Wei L."/>
        </authorList>
    </citation>
    <scope>NUCLEOTIDE SEQUENCE</scope>
    <source>
        <strain evidence="6">KEN8</strain>
        <tissue evidence="6">Leaf</tissue>
    </source>
</reference>
<dbReference type="AlphaFoldDB" id="A0AAW2QNK0"/>
<dbReference type="GO" id="GO:0005634">
    <property type="term" value="C:nucleus"/>
    <property type="evidence" value="ECO:0007669"/>
    <property type="project" value="TreeGrafter"/>
</dbReference>
<dbReference type="Pfam" id="PF00168">
    <property type="entry name" value="C2"/>
    <property type="match status" value="1"/>
</dbReference>
<dbReference type="GO" id="GO:0005737">
    <property type="term" value="C:cytoplasm"/>
    <property type="evidence" value="ECO:0007669"/>
    <property type="project" value="TreeGrafter"/>
</dbReference>
<organism evidence="6">
    <name type="scientific">Sesamum calycinum</name>
    <dbReference type="NCBI Taxonomy" id="2727403"/>
    <lineage>
        <taxon>Eukaryota</taxon>
        <taxon>Viridiplantae</taxon>
        <taxon>Streptophyta</taxon>
        <taxon>Embryophyta</taxon>
        <taxon>Tracheophyta</taxon>
        <taxon>Spermatophyta</taxon>
        <taxon>Magnoliopsida</taxon>
        <taxon>eudicotyledons</taxon>
        <taxon>Gunneridae</taxon>
        <taxon>Pentapetalae</taxon>
        <taxon>asterids</taxon>
        <taxon>lamiids</taxon>
        <taxon>Lamiales</taxon>
        <taxon>Pedaliaceae</taxon>
        <taxon>Sesamum</taxon>
    </lineage>
</organism>
<comment type="caution">
    <text evidence="6">The sequence shown here is derived from an EMBL/GenBank/DDBJ whole genome shotgun (WGS) entry which is preliminary data.</text>
</comment>
<comment type="similarity">
    <text evidence="1">Belongs to the UFM1 family.</text>
</comment>
<keyword evidence="3" id="KW-1017">Isopeptide bond</keyword>
<dbReference type="PROSITE" id="PS50004">
    <property type="entry name" value="C2"/>
    <property type="match status" value="1"/>
</dbReference>
<keyword evidence="4" id="KW-0833">Ubl conjugation pathway</keyword>
<dbReference type="PANTHER" id="PTHR15825">
    <property type="entry name" value="UBIQUITIN-FOLD MODIFIER 1"/>
    <property type="match status" value="1"/>
</dbReference>
<dbReference type="InterPro" id="IPR000008">
    <property type="entry name" value="C2_dom"/>
</dbReference>